<dbReference type="PANTHER" id="PTHR24198:SF165">
    <property type="entry name" value="ANKYRIN REPEAT-CONTAINING PROTEIN-RELATED"/>
    <property type="match status" value="1"/>
</dbReference>
<evidence type="ECO:0000313" key="6">
    <source>
        <dbReference type="EMBL" id="CAK9219601.1"/>
    </source>
</evidence>
<dbReference type="InterPro" id="IPR036770">
    <property type="entry name" value="Ankyrin_rpt-contain_sf"/>
</dbReference>
<dbReference type="InterPro" id="IPR026961">
    <property type="entry name" value="PGG_dom"/>
</dbReference>
<dbReference type="Proteomes" id="UP001497512">
    <property type="component" value="Chromosome 3"/>
</dbReference>
<dbReference type="Pfam" id="PF13962">
    <property type="entry name" value="PGG"/>
    <property type="match status" value="1"/>
</dbReference>
<dbReference type="PROSITE" id="PS50297">
    <property type="entry name" value="ANK_REP_REGION"/>
    <property type="match status" value="6"/>
</dbReference>
<dbReference type="EMBL" id="OZ019895">
    <property type="protein sequence ID" value="CAK9219601.1"/>
    <property type="molecule type" value="Genomic_DNA"/>
</dbReference>
<feature type="repeat" description="ANK" evidence="3">
    <location>
        <begin position="327"/>
        <end position="350"/>
    </location>
</feature>
<keyword evidence="4" id="KW-1133">Transmembrane helix</keyword>
<feature type="repeat" description="ANK" evidence="3">
    <location>
        <begin position="187"/>
        <end position="223"/>
    </location>
</feature>
<dbReference type="Gene3D" id="1.25.40.20">
    <property type="entry name" value="Ankyrin repeat-containing domain"/>
    <property type="match status" value="5"/>
</dbReference>
<organism evidence="6 7">
    <name type="scientific">Sphagnum troendelagicum</name>
    <dbReference type="NCBI Taxonomy" id="128251"/>
    <lineage>
        <taxon>Eukaryota</taxon>
        <taxon>Viridiplantae</taxon>
        <taxon>Streptophyta</taxon>
        <taxon>Embryophyta</taxon>
        <taxon>Bryophyta</taxon>
        <taxon>Sphagnophytina</taxon>
        <taxon>Sphagnopsida</taxon>
        <taxon>Sphagnales</taxon>
        <taxon>Sphagnaceae</taxon>
        <taxon>Sphagnum</taxon>
    </lineage>
</organism>
<dbReference type="Pfam" id="PF00023">
    <property type="entry name" value="Ank"/>
    <property type="match status" value="1"/>
</dbReference>
<feature type="repeat" description="ANK" evidence="3">
    <location>
        <begin position="224"/>
        <end position="257"/>
    </location>
</feature>
<evidence type="ECO:0000313" key="7">
    <source>
        <dbReference type="Proteomes" id="UP001497512"/>
    </source>
</evidence>
<feature type="transmembrane region" description="Helical" evidence="4">
    <location>
        <begin position="764"/>
        <end position="784"/>
    </location>
</feature>
<dbReference type="InterPro" id="IPR002110">
    <property type="entry name" value="Ankyrin_rpt"/>
</dbReference>
<name>A0ABP0UEG8_9BRYO</name>
<accession>A0ABP0UEG8</accession>
<keyword evidence="1" id="KW-0677">Repeat</keyword>
<dbReference type="PANTHER" id="PTHR24198">
    <property type="entry name" value="ANKYRIN REPEAT AND PROTEIN KINASE DOMAIN-CONTAINING PROTEIN"/>
    <property type="match status" value="1"/>
</dbReference>
<feature type="repeat" description="ANK" evidence="3">
    <location>
        <begin position="410"/>
        <end position="442"/>
    </location>
</feature>
<feature type="transmembrane region" description="Helical" evidence="4">
    <location>
        <begin position="689"/>
        <end position="711"/>
    </location>
</feature>
<evidence type="ECO:0000256" key="4">
    <source>
        <dbReference type="SAM" id="Phobius"/>
    </source>
</evidence>
<keyword evidence="2 3" id="KW-0040">ANK repeat</keyword>
<dbReference type="PROSITE" id="PS50088">
    <property type="entry name" value="ANK_REPEAT"/>
    <property type="match status" value="7"/>
</dbReference>
<feature type="repeat" description="ANK" evidence="3">
    <location>
        <begin position="293"/>
        <end position="326"/>
    </location>
</feature>
<keyword evidence="4" id="KW-0472">Membrane</keyword>
<feature type="repeat" description="ANK" evidence="3">
    <location>
        <begin position="34"/>
        <end position="57"/>
    </location>
</feature>
<keyword evidence="7" id="KW-1185">Reference proteome</keyword>
<feature type="repeat" description="ANK" evidence="3">
    <location>
        <begin position="517"/>
        <end position="538"/>
    </location>
</feature>
<dbReference type="SMART" id="SM00248">
    <property type="entry name" value="ANK"/>
    <property type="match status" value="14"/>
</dbReference>
<keyword evidence="4" id="KW-0812">Transmembrane</keyword>
<protein>
    <recommendedName>
        <fullName evidence="5">PGG domain-containing protein</fullName>
    </recommendedName>
</protein>
<evidence type="ECO:0000256" key="1">
    <source>
        <dbReference type="ARBA" id="ARBA00022737"/>
    </source>
</evidence>
<feature type="domain" description="PGG" evidence="5">
    <location>
        <begin position="629"/>
        <end position="756"/>
    </location>
</feature>
<evidence type="ECO:0000256" key="3">
    <source>
        <dbReference type="PROSITE-ProRule" id="PRU00023"/>
    </source>
</evidence>
<feature type="transmembrane region" description="Helical" evidence="4">
    <location>
        <begin position="630"/>
        <end position="650"/>
    </location>
</feature>
<sequence length="812" mass="90220">MMEDVMEAASKGDVVRVKYLLETYNLYVNAKGESKSTLLHVAAEKGYVQVVELLLSRPMIDVNIGDEYQRTPLHVAAWHQQTQVVQLLLCHENQHALDVNAAAMFQLTPFHLAVCCRWGCKGVVELLLAHGSVNPREQTEELFTVFHLAADSGLEDMTRLLLDERIWLPLAQSDESLVSSVASVDCIGRTPLHYAARGGHAGVVKHFVQNLPLESAFLNAEDHDGLTALHLAAREGYAGVVRELLASCETNVNAVTRGSSSGQGPRNRTFVPQPMLEQLYRPNLRDSVIETSSGLTPLHLAAREGHVHVVTELCKRENIDINARDREGFTPLHLAAGRGHHEVVAFLVKRRPYGAIVNITTHDKSTPLHLAVRDGDHHQTVIHLLGIDSSNKSWSSRDIGNWWVNAKDGHGLTALEIAVTEGRVNVAFLLLECDAEVKEELSAEHVYSKLLQLASEHKRETTVRSILRKIEEEVMKKGIVAHNPPELLLWAAKEGHPQLAKHIVEFEKDKVNIRDENQETPLHHAARNGHQAVVEVLLAMDDVLVNAENLNNQTPLHLASIQGCTGVVKALSLEKGGRLRATVEDKEERTALELAILYEHKDIEKLLMERGDVTEYLNGLYRDRQVYVDAANAILVGAALIASVTFAAILQPPLGYTAYYASQFLEPAPAPEQTYEVYVGMQQHPSIQVFWVFNSLSFFFSISTMVCGATCALPMRDGFINRRKVENISISLLWTSLFLLLSVILVLGAFATAGYVVLPPIAKYRLIMILSTCFGGVVCGYTIAHFGARLRHQLRPGWWNWRNVLNGLLKLS</sequence>
<evidence type="ECO:0000259" key="5">
    <source>
        <dbReference type="Pfam" id="PF13962"/>
    </source>
</evidence>
<evidence type="ECO:0000256" key="2">
    <source>
        <dbReference type="ARBA" id="ARBA00023043"/>
    </source>
</evidence>
<gene>
    <name evidence="6" type="ORF">CSSPTR1EN2_LOCUS14670</name>
</gene>
<proteinExistence type="predicted"/>
<feature type="transmembrane region" description="Helical" evidence="4">
    <location>
        <begin position="732"/>
        <end position="758"/>
    </location>
</feature>
<dbReference type="Pfam" id="PF12796">
    <property type="entry name" value="Ank_2"/>
    <property type="match status" value="5"/>
</dbReference>
<dbReference type="SUPFAM" id="SSF48403">
    <property type="entry name" value="Ankyrin repeat"/>
    <property type="match status" value="2"/>
</dbReference>
<reference evidence="6" key="1">
    <citation type="submission" date="2024-02" db="EMBL/GenBank/DDBJ databases">
        <authorList>
            <consortium name="ELIXIR-Norway"/>
            <consortium name="Elixir Norway"/>
        </authorList>
    </citation>
    <scope>NUCLEOTIDE SEQUENCE</scope>
</reference>